<evidence type="ECO:0000259" key="1">
    <source>
        <dbReference type="Pfam" id="PF02627"/>
    </source>
</evidence>
<organism evidence="2 3">
    <name type="scientific">Phytoactinopolyspora mesophila</name>
    <dbReference type="NCBI Taxonomy" id="2650750"/>
    <lineage>
        <taxon>Bacteria</taxon>
        <taxon>Bacillati</taxon>
        <taxon>Actinomycetota</taxon>
        <taxon>Actinomycetes</taxon>
        <taxon>Jiangellales</taxon>
        <taxon>Jiangellaceae</taxon>
        <taxon>Phytoactinopolyspora</taxon>
    </lineage>
</organism>
<dbReference type="PANTHER" id="PTHR34846">
    <property type="entry name" value="4-CARBOXYMUCONOLACTONE DECARBOXYLASE FAMILY PROTEIN (AFU_ORTHOLOGUE AFUA_6G11590)"/>
    <property type="match status" value="1"/>
</dbReference>
<evidence type="ECO:0000313" key="3">
    <source>
        <dbReference type="Proteomes" id="UP000460435"/>
    </source>
</evidence>
<proteinExistence type="predicted"/>
<reference evidence="2 3" key="1">
    <citation type="submission" date="2019-11" db="EMBL/GenBank/DDBJ databases">
        <authorList>
            <person name="Li X.-J."/>
            <person name="Feng X.-M."/>
        </authorList>
    </citation>
    <scope>NUCLEOTIDE SEQUENCE [LARGE SCALE GENOMIC DNA]</scope>
    <source>
        <strain evidence="2 3">XMNu-373</strain>
    </source>
</reference>
<sequence length="185" mass="20521">MSRIPRPAPDELDDEQRRLHASITSGSRSSGPRLFRLADDEGRLEGPFNAMLLNPAIGDPLQQVGVALRYQGRLSDRSREIAVLAVAAHWQSAFEQRAHEAVGAHAGLTDAELKALRAQGPLDLDDPEESAVLLITRHVLRHRDLDDERYRDVSATLGADKLFELTTLIGYYSTLALQMRVFAVE</sequence>
<dbReference type="AlphaFoldDB" id="A0A7K3M0G9"/>
<dbReference type="Pfam" id="PF02627">
    <property type="entry name" value="CMD"/>
    <property type="match status" value="1"/>
</dbReference>
<accession>A0A7K3M0G9</accession>
<dbReference type="PANTHER" id="PTHR34846:SF11">
    <property type="entry name" value="4-CARBOXYMUCONOLACTONE DECARBOXYLASE FAMILY PROTEIN (AFU_ORTHOLOGUE AFUA_6G11590)"/>
    <property type="match status" value="1"/>
</dbReference>
<dbReference type="Proteomes" id="UP000460435">
    <property type="component" value="Unassembled WGS sequence"/>
</dbReference>
<dbReference type="InterPro" id="IPR029032">
    <property type="entry name" value="AhpD-like"/>
</dbReference>
<dbReference type="EMBL" id="WLZY01000002">
    <property type="protein sequence ID" value="NDL56769.1"/>
    <property type="molecule type" value="Genomic_DNA"/>
</dbReference>
<protein>
    <submittedName>
        <fullName evidence="2">Carboxymuconolactone decarboxylase family protein</fullName>
    </submittedName>
</protein>
<dbReference type="InterPro" id="IPR003779">
    <property type="entry name" value="CMD-like"/>
</dbReference>
<gene>
    <name evidence="2" type="ORF">F7O44_06760</name>
</gene>
<dbReference type="Gene3D" id="1.20.1290.10">
    <property type="entry name" value="AhpD-like"/>
    <property type="match status" value="1"/>
</dbReference>
<evidence type="ECO:0000313" key="2">
    <source>
        <dbReference type="EMBL" id="NDL56769.1"/>
    </source>
</evidence>
<dbReference type="RefSeq" id="WP_162449479.1">
    <property type="nucleotide sequence ID" value="NZ_WLZY01000002.1"/>
</dbReference>
<dbReference type="SUPFAM" id="SSF69118">
    <property type="entry name" value="AhpD-like"/>
    <property type="match status" value="1"/>
</dbReference>
<feature type="domain" description="Carboxymuconolactone decarboxylase-like" evidence="1">
    <location>
        <begin position="61"/>
        <end position="136"/>
    </location>
</feature>
<name>A0A7K3M0G9_9ACTN</name>
<dbReference type="GO" id="GO:0051920">
    <property type="term" value="F:peroxiredoxin activity"/>
    <property type="evidence" value="ECO:0007669"/>
    <property type="project" value="InterPro"/>
</dbReference>
<keyword evidence="3" id="KW-1185">Reference proteome</keyword>
<comment type="caution">
    <text evidence="2">The sequence shown here is derived from an EMBL/GenBank/DDBJ whole genome shotgun (WGS) entry which is preliminary data.</text>
</comment>